<reference evidence="3" key="1">
    <citation type="journal article" date="2019" name="Int. J. Syst. Evol. Microbiol.">
        <title>The Global Catalogue of Microorganisms (GCM) 10K type strain sequencing project: providing services to taxonomists for standard genome sequencing and annotation.</title>
        <authorList>
            <consortium name="The Broad Institute Genomics Platform"/>
            <consortium name="The Broad Institute Genome Sequencing Center for Infectious Disease"/>
            <person name="Wu L."/>
            <person name="Ma J."/>
        </authorList>
    </citation>
    <scope>NUCLEOTIDE SEQUENCE [LARGE SCALE GENOMIC DNA]</scope>
    <source>
        <strain evidence="3">CCUG 55995</strain>
    </source>
</reference>
<sequence>MKRRTALSALVLPLLLAACTGTEEATPTLTLALLTDGGATLRTLVPGDDTSARPFTDVASKSVIGGVSVDTLPSGRRFALTLTGGIESRDAQLNAVAFAALPFTPCLRQTATSAARDRLLTLSECEGGPQRLALYREDGTLVWTALLPTFLPVMDPDAPPIRMAVIRDTLEGRDVAVVTRPRLGGGSEVLRAAPLNTGDAVAEVSVPLPVPAVRDLAPYGSQILAATDSGVQPLKTTGEPDAAAAIKAFGTDRYDRLWTGTAGSRTLVAAWAHNTTATGPLLLWDGVRATAATVTSFVSDLRDVTITPDGLLYTLSGTALTRYDTVYGLAQGNWRARTVLDTLNDARSVTWLLP</sequence>
<evidence type="ECO:0000256" key="1">
    <source>
        <dbReference type="SAM" id="SignalP"/>
    </source>
</evidence>
<organism evidence="2 3">
    <name type="scientific">Deinococcus hohokamensis</name>
    <dbReference type="NCBI Taxonomy" id="309883"/>
    <lineage>
        <taxon>Bacteria</taxon>
        <taxon>Thermotogati</taxon>
        <taxon>Deinococcota</taxon>
        <taxon>Deinococci</taxon>
        <taxon>Deinococcales</taxon>
        <taxon>Deinococcaceae</taxon>
        <taxon>Deinococcus</taxon>
    </lineage>
</organism>
<gene>
    <name evidence="2" type="ORF">ACFO0D_11545</name>
</gene>
<keyword evidence="3" id="KW-1185">Reference proteome</keyword>
<dbReference type="Proteomes" id="UP001595952">
    <property type="component" value="Unassembled WGS sequence"/>
</dbReference>
<dbReference type="RefSeq" id="WP_380061975.1">
    <property type="nucleotide sequence ID" value="NZ_JBHSEI010000008.1"/>
</dbReference>
<protein>
    <recommendedName>
        <fullName evidence="4">Lipoprotein</fullName>
    </recommendedName>
</protein>
<name>A0ABV9I9J0_9DEIO</name>
<accession>A0ABV9I9J0</accession>
<keyword evidence="1" id="KW-0732">Signal</keyword>
<evidence type="ECO:0008006" key="4">
    <source>
        <dbReference type="Google" id="ProtNLM"/>
    </source>
</evidence>
<feature type="signal peptide" evidence="1">
    <location>
        <begin position="1"/>
        <end position="25"/>
    </location>
</feature>
<dbReference type="PROSITE" id="PS51257">
    <property type="entry name" value="PROKAR_LIPOPROTEIN"/>
    <property type="match status" value="1"/>
</dbReference>
<proteinExistence type="predicted"/>
<evidence type="ECO:0000313" key="2">
    <source>
        <dbReference type="EMBL" id="MFC4638970.1"/>
    </source>
</evidence>
<dbReference type="EMBL" id="JBHSEI010000008">
    <property type="protein sequence ID" value="MFC4638970.1"/>
    <property type="molecule type" value="Genomic_DNA"/>
</dbReference>
<comment type="caution">
    <text evidence="2">The sequence shown here is derived from an EMBL/GenBank/DDBJ whole genome shotgun (WGS) entry which is preliminary data.</text>
</comment>
<feature type="chain" id="PRO_5046438652" description="Lipoprotein" evidence="1">
    <location>
        <begin position="26"/>
        <end position="354"/>
    </location>
</feature>
<evidence type="ECO:0000313" key="3">
    <source>
        <dbReference type="Proteomes" id="UP001595952"/>
    </source>
</evidence>